<dbReference type="AlphaFoldDB" id="A0A1G9U8Z7"/>
<sequence length="32" mass="3689">MRKRDQTALVSGLVFGPSRDGLVEENREESRR</sequence>
<protein>
    <submittedName>
        <fullName evidence="2">Uncharacterized protein</fullName>
    </submittedName>
</protein>
<evidence type="ECO:0000313" key="2">
    <source>
        <dbReference type="EMBL" id="SDM56390.1"/>
    </source>
</evidence>
<feature type="region of interest" description="Disordered" evidence="1">
    <location>
        <begin position="1"/>
        <end position="32"/>
    </location>
</feature>
<name>A0A1G9U8Z7_9BACL</name>
<reference evidence="2 3" key="1">
    <citation type="submission" date="2016-10" db="EMBL/GenBank/DDBJ databases">
        <authorList>
            <person name="de Groot N.N."/>
        </authorList>
    </citation>
    <scope>NUCLEOTIDE SEQUENCE [LARGE SCALE GENOMIC DNA]</scope>
    <source>
        <strain evidence="2 3">CGMCC 1.10239</strain>
    </source>
</reference>
<dbReference type="EMBL" id="FNGM01000014">
    <property type="protein sequence ID" value="SDM56390.1"/>
    <property type="molecule type" value="Genomic_DNA"/>
</dbReference>
<gene>
    <name evidence="2" type="ORF">SAMN05216191_11468</name>
</gene>
<evidence type="ECO:0000313" key="3">
    <source>
        <dbReference type="Proteomes" id="UP000182783"/>
    </source>
</evidence>
<evidence type="ECO:0000256" key="1">
    <source>
        <dbReference type="SAM" id="MobiDB-lite"/>
    </source>
</evidence>
<proteinExistence type="predicted"/>
<feature type="compositionally biased region" description="Basic and acidic residues" evidence="1">
    <location>
        <begin position="21"/>
        <end position="32"/>
    </location>
</feature>
<organism evidence="2 3">
    <name type="scientific">Paenibacillus jilunlii</name>
    <dbReference type="NCBI Taxonomy" id="682956"/>
    <lineage>
        <taxon>Bacteria</taxon>
        <taxon>Bacillati</taxon>
        <taxon>Bacillota</taxon>
        <taxon>Bacilli</taxon>
        <taxon>Bacillales</taxon>
        <taxon>Paenibacillaceae</taxon>
        <taxon>Paenibacillus</taxon>
    </lineage>
</organism>
<accession>A0A1G9U8Z7</accession>
<dbReference type="Proteomes" id="UP000182783">
    <property type="component" value="Unassembled WGS sequence"/>
</dbReference>